<dbReference type="NCBIfam" id="TIGR01273">
    <property type="entry name" value="speA"/>
    <property type="match status" value="1"/>
</dbReference>
<evidence type="ECO:0000256" key="8">
    <source>
        <dbReference type="ARBA" id="ARBA00022898"/>
    </source>
</evidence>
<gene>
    <name evidence="12 16" type="primary">speA</name>
    <name evidence="16" type="ORF">NKI27_18205</name>
</gene>
<evidence type="ECO:0000259" key="15">
    <source>
        <dbReference type="Pfam" id="PF17944"/>
    </source>
</evidence>
<comment type="cofactor">
    <cofactor evidence="2 12">
        <name>Mg(2+)</name>
        <dbReference type="ChEBI" id="CHEBI:18420"/>
    </cofactor>
</comment>
<evidence type="ECO:0000256" key="4">
    <source>
        <dbReference type="ARBA" id="ARBA00008357"/>
    </source>
</evidence>
<dbReference type="Gene3D" id="2.40.37.10">
    <property type="entry name" value="Lyase, Ornithine Decarboxylase, Chain A, domain 1"/>
    <property type="match status" value="1"/>
</dbReference>
<dbReference type="InterPro" id="IPR009006">
    <property type="entry name" value="Ala_racemase/Decarboxylase_C"/>
</dbReference>
<keyword evidence="7 12" id="KW-0460">Magnesium</keyword>
<accession>A0ABY6N1J4</accession>
<comment type="cofactor">
    <cofactor evidence="1 12">
        <name>pyridoxal 5'-phosphate</name>
        <dbReference type="ChEBI" id="CHEBI:597326"/>
    </cofactor>
</comment>
<organism evidence="16 17">
    <name type="scientific">Alkalimarinus alittae</name>
    <dbReference type="NCBI Taxonomy" id="2961619"/>
    <lineage>
        <taxon>Bacteria</taxon>
        <taxon>Pseudomonadati</taxon>
        <taxon>Pseudomonadota</taxon>
        <taxon>Gammaproteobacteria</taxon>
        <taxon>Alteromonadales</taxon>
        <taxon>Alteromonadaceae</taxon>
        <taxon>Alkalimarinus</taxon>
    </lineage>
</organism>
<dbReference type="SUPFAM" id="SSF51419">
    <property type="entry name" value="PLP-binding barrel"/>
    <property type="match status" value="1"/>
</dbReference>
<dbReference type="InterPro" id="IPR029066">
    <property type="entry name" value="PLP-binding_barrel"/>
</dbReference>
<comment type="catalytic activity">
    <reaction evidence="12">
        <text>L-arginine + H(+) = agmatine + CO2</text>
        <dbReference type="Rhea" id="RHEA:17641"/>
        <dbReference type="ChEBI" id="CHEBI:15378"/>
        <dbReference type="ChEBI" id="CHEBI:16526"/>
        <dbReference type="ChEBI" id="CHEBI:32682"/>
        <dbReference type="ChEBI" id="CHEBI:58145"/>
        <dbReference type="EC" id="4.1.1.19"/>
    </reaction>
</comment>
<evidence type="ECO:0000256" key="3">
    <source>
        <dbReference type="ARBA" id="ARBA00002257"/>
    </source>
</evidence>
<evidence type="ECO:0000256" key="2">
    <source>
        <dbReference type="ARBA" id="ARBA00001946"/>
    </source>
</evidence>
<keyword evidence="11 12" id="KW-0456">Lyase</keyword>
<dbReference type="HAMAP" id="MF_01417">
    <property type="entry name" value="SpeA"/>
    <property type="match status" value="1"/>
</dbReference>
<evidence type="ECO:0000256" key="5">
    <source>
        <dbReference type="ARBA" id="ARBA00022723"/>
    </source>
</evidence>
<dbReference type="PIRSF" id="PIRSF001336">
    <property type="entry name" value="Arg_decrbxlase"/>
    <property type="match status" value="1"/>
</dbReference>
<dbReference type="EMBL" id="CP100390">
    <property type="protein sequence ID" value="UZE95954.1"/>
    <property type="molecule type" value="Genomic_DNA"/>
</dbReference>
<dbReference type="PANTHER" id="PTHR43295">
    <property type="entry name" value="ARGININE DECARBOXYLASE"/>
    <property type="match status" value="1"/>
</dbReference>
<dbReference type="InterPro" id="IPR041128">
    <property type="entry name" value="Arg_decarbox_C"/>
</dbReference>
<dbReference type="InterPro" id="IPR000183">
    <property type="entry name" value="Orn/DAP/Arg_de-COase"/>
</dbReference>
<name>A0ABY6N1J4_9ALTE</name>
<dbReference type="EC" id="4.1.1.19" evidence="12"/>
<evidence type="ECO:0000259" key="13">
    <source>
        <dbReference type="Pfam" id="PF02784"/>
    </source>
</evidence>
<evidence type="ECO:0000313" key="16">
    <source>
        <dbReference type="EMBL" id="UZE95954.1"/>
    </source>
</evidence>
<keyword evidence="6 12" id="KW-0210">Decarboxylase</keyword>
<feature type="binding site" evidence="12">
    <location>
        <begin position="282"/>
        <end position="292"/>
    </location>
    <ligand>
        <name>substrate</name>
    </ligand>
</feature>
<keyword evidence="5 12" id="KW-0479">Metal-binding</keyword>
<dbReference type="InterPro" id="IPR022653">
    <property type="entry name" value="De-COase2_pyr-phos_BS"/>
</dbReference>
<evidence type="ECO:0000256" key="6">
    <source>
        <dbReference type="ARBA" id="ARBA00022793"/>
    </source>
</evidence>
<evidence type="ECO:0000256" key="1">
    <source>
        <dbReference type="ARBA" id="ARBA00001933"/>
    </source>
</evidence>
<dbReference type="PROSITE" id="PS00878">
    <property type="entry name" value="ODR_DC_2_1"/>
    <property type="match status" value="1"/>
</dbReference>
<dbReference type="PRINTS" id="PR01179">
    <property type="entry name" value="ODADCRBXLASE"/>
</dbReference>
<feature type="domain" description="Arginine decarboxylase C-terminal helical" evidence="15">
    <location>
        <begin position="581"/>
        <end position="630"/>
    </location>
</feature>
<dbReference type="Gene3D" id="1.20.58.930">
    <property type="match status" value="1"/>
</dbReference>
<dbReference type="CDD" id="cd06830">
    <property type="entry name" value="PLPDE_III_ADC"/>
    <property type="match status" value="1"/>
</dbReference>
<dbReference type="PRINTS" id="PR01180">
    <property type="entry name" value="ARGDCRBXLASE"/>
</dbReference>
<evidence type="ECO:0000256" key="7">
    <source>
        <dbReference type="ARBA" id="ARBA00022842"/>
    </source>
</evidence>
<dbReference type="InterPro" id="IPR040634">
    <property type="entry name" value="Arg_decarb_HB"/>
</dbReference>
<keyword evidence="10 12" id="KW-0620">Polyamine biosynthesis</keyword>
<dbReference type="Pfam" id="PF17944">
    <property type="entry name" value="Arg_decarbox_C"/>
    <property type="match status" value="1"/>
</dbReference>
<keyword evidence="8 12" id="KW-0663">Pyridoxal phosphate</keyword>
<dbReference type="InterPro" id="IPR002985">
    <property type="entry name" value="Arg_decrbxlase"/>
</dbReference>
<comment type="pathway">
    <text evidence="12">Amine and polyamine biosynthesis; agmatine biosynthesis; agmatine from L-arginine: step 1/1.</text>
</comment>
<sequence>MKETIRGKYSLPYWSEGYVDVDQQGEVVIKPHRHNDSLQINLKKLVERLKQHQLQTPILIRFNEILHDRVNSVCDAFNQVAEQQKYQGNYTIVYPIKVNQQRRVVEEIIRSEPAASRNQVGLEAGSKPELMAVLALSKKPGSTIVCNGYKDREYIRLALIGQKLGHKVFIVVEKRSELTLILEEAKNLNVKPLIGLRARLSTIGKGKWQNTGGEKSKFGLSARQILDVLATLKENNSLDSLQLLHFHLGSQIANIRDIQTGLGECARFYSQLREMGAPITTVDVGGGLGVDYEGTRSRSSCSINYSIAEYAYNVIHTFKEECENTGLPHPNIISESGRALTAHHAVLVADVIDVESPEYDRLEEPEDEAPTPLKDLWNDYKTLTLANSKRSILEIYHDACHAITDVHSMFAHGILTLQQRAQAEQIYIATCTLVRQLLRHENKAHQEILDELNEKLADKLFVNFSLFQSLPDVWGINQIFPILPLEGLNQADETRVVIQDITCDSDGRIDQYVDEEGIETTLPLPPYPKEGPFMLGFFLTGAYQEILGDMHNLFGDTDSVDIAIGDDNEVIIQHPIKGDTVDKVLRYVNFDPSTLLHAYQQQLTNSDISANEKSNLLQELEQGLSGYTYLED</sequence>
<dbReference type="RefSeq" id="WP_265047438.1">
    <property type="nucleotide sequence ID" value="NZ_CP100390.1"/>
</dbReference>
<evidence type="ECO:0000256" key="11">
    <source>
        <dbReference type="ARBA" id="ARBA00023239"/>
    </source>
</evidence>
<dbReference type="PROSITE" id="PS00879">
    <property type="entry name" value="ODR_DC_2_2"/>
    <property type="match status" value="1"/>
</dbReference>
<dbReference type="Pfam" id="PF02784">
    <property type="entry name" value="Orn_Arg_deC_N"/>
    <property type="match status" value="1"/>
</dbReference>
<dbReference type="Pfam" id="PF17810">
    <property type="entry name" value="Arg_decarb_HB"/>
    <property type="match status" value="1"/>
</dbReference>
<dbReference type="NCBIfam" id="NF003763">
    <property type="entry name" value="PRK05354.1"/>
    <property type="match status" value="1"/>
</dbReference>
<comment type="function">
    <text evidence="3 12">Catalyzes the biosynthesis of agmatine from arginine.</text>
</comment>
<feature type="modified residue" description="N6-(pyridoxal phosphate)lysine" evidence="12">
    <location>
        <position position="97"/>
    </location>
</feature>
<evidence type="ECO:0000313" key="17">
    <source>
        <dbReference type="Proteomes" id="UP001163739"/>
    </source>
</evidence>
<dbReference type="Gene3D" id="1.10.287.3440">
    <property type="match status" value="1"/>
</dbReference>
<proteinExistence type="inferred from homology"/>
<dbReference type="GO" id="GO:0008792">
    <property type="term" value="F:arginine decarboxylase activity"/>
    <property type="evidence" value="ECO:0007669"/>
    <property type="project" value="UniProtKB-EC"/>
</dbReference>
<dbReference type="PANTHER" id="PTHR43295:SF9">
    <property type="entry name" value="BIOSYNTHETIC ARGININE DECARBOXYLASE"/>
    <property type="match status" value="1"/>
</dbReference>
<dbReference type="InterPro" id="IPR022644">
    <property type="entry name" value="De-COase2_N"/>
</dbReference>
<evidence type="ECO:0000256" key="9">
    <source>
        <dbReference type="ARBA" id="ARBA00023066"/>
    </source>
</evidence>
<feature type="domain" description="Arginine decarboxylase helical bundle" evidence="14">
    <location>
        <begin position="367"/>
        <end position="453"/>
    </location>
</feature>
<keyword evidence="9 12" id="KW-0745">Spermidine biosynthesis</keyword>
<evidence type="ECO:0000256" key="10">
    <source>
        <dbReference type="ARBA" id="ARBA00023115"/>
    </source>
</evidence>
<dbReference type="Proteomes" id="UP001163739">
    <property type="component" value="Chromosome"/>
</dbReference>
<evidence type="ECO:0000259" key="14">
    <source>
        <dbReference type="Pfam" id="PF17810"/>
    </source>
</evidence>
<protein>
    <recommendedName>
        <fullName evidence="12">Biosynthetic arginine decarboxylase</fullName>
        <shortName evidence="12">ADC</shortName>
        <ecNumber evidence="12">4.1.1.19</ecNumber>
    </recommendedName>
</protein>
<evidence type="ECO:0000256" key="12">
    <source>
        <dbReference type="HAMAP-Rule" id="MF_01417"/>
    </source>
</evidence>
<dbReference type="Gene3D" id="3.20.20.10">
    <property type="entry name" value="Alanine racemase"/>
    <property type="match status" value="1"/>
</dbReference>
<reference evidence="16" key="1">
    <citation type="submission" date="2022-06" db="EMBL/GenBank/DDBJ databases">
        <title>Alkalimarinus sp. nov., isolated from gut of a Alitta virens.</title>
        <authorList>
            <person name="Yang A.I."/>
            <person name="Shin N.-R."/>
        </authorList>
    </citation>
    <scope>NUCLEOTIDE SEQUENCE</scope>
    <source>
        <strain evidence="16">A2M4</strain>
    </source>
</reference>
<comment type="similarity">
    <text evidence="4 12">Belongs to the Orn/Lys/Arg decarboxylase class-II family. SpeA subfamily.</text>
</comment>
<feature type="domain" description="Orn/DAP/Arg decarboxylase 2 N-terminal" evidence="13">
    <location>
        <begin position="82"/>
        <end position="342"/>
    </location>
</feature>
<dbReference type="SUPFAM" id="SSF50621">
    <property type="entry name" value="Alanine racemase C-terminal domain-like"/>
    <property type="match status" value="1"/>
</dbReference>
<keyword evidence="17" id="KW-1185">Reference proteome</keyword>
<dbReference type="InterPro" id="IPR022657">
    <property type="entry name" value="De-COase2_CS"/>
</dbReference>